<keyword evidence="3" id="KW-1185">Reference proteome</keyword>
<dbReference type="Proteomes" id="UP000837857">
    <property type="component" value="Chromosome 26"/>
</dbReference>
<dbReference type="EMBL" id="OW152838">
    <property type="protein sequence ID" value="CAH2059698.1"/>
    <property type="molecule type" value="Genomic_DNA"/>
</dbReference>
<proteinExistence type="predicted"/>
<evidence type="ECO:0000313" key="2">
    <source>
        <dbReference type="EMBL" id="CAH2059698.1"/>
    </source>
</evidence>
<evidence type="ECO:0000256" key="1">
    <source>
        <dbReference type="SAM" id="MobiDB-lite"/>
    </source>
</evidence>
<protein>
    <submittedName>
        <fullName evidence="2">Uncharacterized protein</fullName>
    </submittedName>
</protein>
<feature type="region of interest" description="Disordered" evidence="1">
    <location>
        <begin position="53"/>
        <end position="74"/>
    </location>
</feature>
<organism evidence="2 3">
    <name type="scientific">Iphiclides podalirius</name>
    <name type="common">scarce swallowtail</name>
    <dbReference type="NCBI Taxonomy" id="110791"/>
    <lineage>
        <taxon>Eukaryota</taxon>
        <taxon>Metazoa</taxon>
        <taxon>Ecdysozoa</taxon>
        <taxon>Arthropoda</taxon>
        <taxon>Hexapoda</taxon>
        <taxon>Insecta</taxon>
        <taxon>Pterygota</taxon>
        <taxon>Neoptera</taxon>
        <taxon>Endopterygota</taxon>
        <taxon>Lepidoptera</taxon>
        <taxon>Glossata</taxon>
        <taxon>Ditrysia</taxon>
        <taxon>Papilionoidea</taxon>
        <taxon>Papilionidae</taxon>
        <taxon>Papilioninae</taxon>
        <taxon>Iphiclides</taxon>
    </lineage>
</organism>
<reference evidence="2" key="1">
    <citation type="submission" date="2022-03" db="EMBL/GenBank/DDBJ databases">
        <authorList>
            <person name="Martin H S."/>
        </authorList>
    </citation>
    <scope>NUCLEOTIDE SEQUENCE</scope>
</reference>
<accession>A0ABN8IMT2</accession>
<sequence>MLISLTPALTAQEAERALGQLTALEIGIVISLTPNHATQERVLGRLTATAYRLPHSRPRSGTRPRPPNGDRDCDVVSLTPAVKRIRRIGDNDFQGILYSL</sequence>
<name>A0ABN8IMT2_9NEOP</name>
<gene>
    <name evidence="2" type="ORF">IPOD504_LOCUS10986</name>
</gene>
<evidence type="ECO:0000313" key="3">
    <source>
        <dbReference type="Proteomes" id="UP000837857"/>
    </source>
</evidence>
<feature type="non-terminal residue" evidence="2">
    <location>
        <position position="100"/>
    </location>
</feature>